<dbReference type="AlphaFoldDB" id="A0ABD6BZ70"/>
<dbReference type="Proteomes" id="UP001597185">
    <property type="component" value="Unassembled WGS sequence"/>
</dbReference>
<reference evidence="1 2" key="1">
    <citation type="journal article" date="2019" name="Int. J. Syst. Evol. Microbiol.">
        <title>The Global Catalogue of Microorganisms (GCM) 10K type strain sequencing project: providing services to taxonomists for standard genome sequencing and annotation.</title>
        <authorList>
            <consortium name="The Broad Institute Genomics Platform"/>
            <consortium name="The Broad Institute Genome Sequencing Center for Infectious Disease"/>
            <person name="Wu L."/>
            <person name="Ma J."/>
        </authorList>
    </citation>
    <scope>NUCLEOTIDE SEQUENCE [LARGE SCALE GENOMIC DNA]</scope>
    <source>
        <strain evidence="1 2">CGMCC 1.12689</strain>
    </source>
</reference>
<organism evidence="1 2">
    <name type="scientific">Halorubrum laminariae</name>
    <dbReference type="NCBI Taxonomy" id="1433523"/>
    <lineage>
        <taxon>Archaea</taxon>
        <taxon>Methanobacteriati</taxon>
        <taxon>Methanobacteriota</taxon>
        <taxon>Stenosarchaea group</taxon>
        <taxon>Halobacteria</taxon>
        <taxon>Halobacteriales</taxon>
        <taxon>Haloferacaceae</taxon>
        <taxon>Halorubrum</taxon>
    </lineage>
</organism>
<protein>
    <submittedName>
        <fullName evidence="1">Zinc ribbon domain-containing protein</fullName>
    </submittedName>
</protein>
<gene>
    <name evidence="1" type="ORF">ACFR9T_05335</name>
</gene>
<sequence length="46" mass="5035">MTTVEFICADCEQSIEVNEEMRETILATGCPVCTSSASEDDFVAEE</sequence>
<evidence type="ECO:0000313" key="2">
    <source>
        <dbReference type="Proteomes" id="UP001597185"/>
    </source>
</evidence>
<keyword evidence="2" id="KW-1185">Reference proteome</keyword>
<dbReference type="InterPro" id="IPR055982">
    <property type="entry name" value="DUF7560"/>
</dbReference>
<proteinExistence type="predicted"/>
<name>A0ABD6BZ70_9EURY</name>
<dbReference type="RefSeq" id="WP_256417011.1">
    <property type="nucleotide sequence ID" value="NZ_JANHDL010000001.1"/>
</dbReference>
<dbReference type="Pfam" id="PF24441">
    <property type="entry name" value="DUF7560"/>
    <property type="match status" value="1"/>
</dbReference>
<accession>A0ABD6BZ70</accession>
<comment type="caution">
    <text evidence="1">The sequence shown here is derived from an EMBL/GenBank/DDBJ whole genome shotgun (WGS) entry which is preliminary data.</text>
</comment>
<dbReference type="EMBL" id="JBHUDB010000001">
    <property type="protein sequence ID" value="MFD1570008.1"/>
    <property type="molecule type" value="Genomic_DNA"/>
</dbReference>
<evidence type="ECO:0000313" key="1">
    <source>
        <dbReference type="EMBL" id="MFD1570008.1"/>
    </source>
</evidence>